<dbReference type="EMBL" id="JAOYFB010000036">
    <property type="protein sequence ID" value="KAK4021700.1"/>
    <property type="molecule type" value="Genomic_DNA"/>
</dbReference>
<keyword evidence="3" id="KW-1185">Reference proteome</keyword>
<name>A0ABR0A9L8_9CRUS</name>
<feature type="compositionally biased region" description="Basic residues" evidence="1">
    <location>
        <begin position="329"/>
        <end position="341"/>
    </location>
</feature>
<organism evidence="2 3">
    <name type="scientific">Daphnia magna</name>
    <dbReference type="NCBI Taxonomy" id="35525"/>
    <lineage>
        <taxon>Eukaryota</taxon>
        <taxon>Metazoa</taxon>
        <taxon>Ecdysozoa</taxon>
        <taxon>Arthropoda</taxon>
        <taxon>Crustacea</taxon>
        <taxon>Branchiopoda</taxon>
        <taxon>Diplostraca</taxon>
        <taxon>Cladocera</taxon>
        <taxon>Anomopoda</taxon>
        <taxon>Daphniidae</taxon>
        <taxon>Daphnia</taxon>
    </lineage>
</organism>
<feature type="compositionally biased region" description="Low complexity" evidence="1">
    <location>
        <begin position="348"/>
        <end position="365"/>
    </location>
</feature>
<protein>
    <submittedName>
        <fullName evidence="2">Uncharacterized protein</fullName>
    </submittedName>
</protein>
<feature type="compositionally biased region" description="Basic and acidic residues" evidence="1">
    <location>
        <begin position="309"/>
        <end position="328"/>
    </location>
</feature>
<comment type="caution">
    <text evidence="2">The sequence shown here is derived from an EMBL/GenBank/DDBJ whole genome shotgun (WGS) entry which is preliminary data.</text>
</comment>
<accession>A0ABR0A9L8</accession>
<evidence type="ECO:0000313" key="3">
    <source>
        <dbReference type="Proteomes" id="UP001234178"/>
    </source>
</evidence>
<proteinExistence type="predicted"/>
<dbReference type="PANTHER" id="PTHR33173:SF2">
    <property type="entry name" value="MYND-TYPE DOMAIN-CONTAINING PROTEIN"/>
    <property type="match status" value="1"/>
</dbReference>
<feature type="region of interest" description="Disordered" evidence="1">
    <location>
        <begin position="273"/>
        <end position="368"/>
    </location>
</feature>
<evidence type="ECO:0000256" key="1">
    <source>
        <dbReference type="SAM" id="MobiDB-lite"/>
    </source>
</evidence>
<dbReference type="Proteomes" id="UP001234178">
    <property type="component" value="Unassembled WGS sequence"/>
</dbReference>
<sequence length="621" mass="70456">MGDQDDFDVFNLLGLILVSHMVNIAKDLGYNDFRILAQVEGAELLQDAVIESFGVNQEYLDLIYEQKKALLGPKCWKHPSNFTFQAGEKDAISSLNPLCLELLIKMPLVFPIPNTKSQQTYLKISMRTAGPIPLHTASLITAKNETVDVMKKEIEAHVNDWCSKRGNHMYSPEDFLLCHHGYKFTLGVNGFWKATTLLQHIFSKHSPSNLDEHSMQIGQILDLTIEKTTKGKRPSVAGNSDQVCLPKKRSVTADGTGMDAMKNPMVTIHQTLSSHESDQENDPHDSQDESNANDKNKNYVGSSNDESTEESRKINDSGDEELAKEKEASKKKKYDKNKKITNSRPLKSKQNMAKANKNSKKCSSSTTAHLKVTLKPRKTRSDLRRSTMLRVGAYDLYQSLISNHFKVAEEIECLSKRNKELSLRLKEMVLAFKQLELKNPFSVHQESEVDTPYLLKWTMNEAISETSKEKKGRRYNDSVLLDFSLSIWNLGGRHTYEILYDNMPGVFPSPTRIQGKLSKYNPSCVPGVIYLETLLDIIKENNYPKKVLVSEDATAIIPKREYHSRYNAILGRSKEKTLIRQGDLTLADKMNFDAAERISKPEVRQLLDKSGRKMLMGFHFT</sequence>
<gene>
    <name evidence="2" type="ORF">OUZ56_003610</name>
</gene>
<feature type="compositionally biased region" description="Basic and acidic residues" evidence="1">
    <location>
        <begin position="275"/>
        <end position="297"/>
    </location>
</feature>
<evidence type="ECO:0000313" key="2">
    <source>
        <dbReference type="EMBL" id="KAK4021700.1"/>
    </source>
</evidence>
<dbReference type="PANTHER" id="PTHR33173">
    <property type="match status" value="1"/>
</dbReference>
<reference evidence="2 3" key="1">
    <citation type="journal article" date="2023" name="Nucleic Acids Res.">
        <title>The hologenome of Daphnia magna reveals possible DNA methylation and microbiome-mediated evolution of the host genome.</title>
        <authorList>
            <person name="Chaturvedi A."/>
            <person name="Li X."/>
            <person name="Dhandapani V."/>
            <person name="Marshall H."/>
            <person name="Kissane S."/>
            <person name="Cuenca-Cambronero M."/>
            <person name="Asole G."/>
            <person name="Calvet F."/>
            <person name="Ruiz-Romero M."/>
            <person name="Marangio P."/>
            <person name="Guigo R."/>
            <person name="Rago D."/>
            <person name="Mirbahai L."/>
            <person name="Eastwood N."/>
            <person name="Colbourne J.K."/>
            <person name="Zhou J."/>
            <person name="Mallon E."/>
            <person name="Orsini L."/>
        </authorList>
    </citation>
    <scope>NUCLEOTIDE SEQUENCE [LARGE SCALE GENOMIC DNA]</scope>
    <source>
        <strain evidence="2">LRV0_1</strain>
    </source>
</reference>